<dbReference type="GO" id="GO:0044210">
    <property type="term" value="P:'de novo' CTP biosynthetic process"/>
    <property type="evidence" value="ECO:0007669"/>
    <property type="project" value="UniProtKB-UniPathway"/>
</dbReference>
<dbReference type="NCBIfam" id="NF003792">
    <property type="entry name" value="PRK05380.1"/>
    <property type="match status" value="1"/>
</dbReference>
<dbReference type="GO" id="GO:0042802">
    <property type="term" value="F:identical protein binding"/>
    <property type="evidence" value="ECO:0007669"/>
    <property type="project" value="TreeGrafter"/>
</dbReference>
<feature type="domain" description="Glutamine amidotransferase" evidence="10">
    <location>
        <begin position="308"/>
        <end position="551"/>
    </location>
</feature>
<dbReference type="SUPFAM" id="SSF52540">
    <property type="entry name" value="P-loop containing nucleoside triphosphate hydrolases"/>
    <property type="match status" value="1"/>
</dbReference>
<accession>A0A1F6B2U9</accession>
<sequence length="554" mass="62166">MPTKYIFVSGGVISGLGKGVATASIALLLQNRGYNITPVKCENYLNIDAGLINPIEHGDPFLCDDGTESDMDMGTYEKFLGKNMYRHNFITMGQVYQTVIHKERNFGYEGEDVETIPHVTDEILFRIKEAGQKEHADVVVVELGGTAGEYQNALYYEASRILSRDKKNTVVHVHVSYLPTPVHLGEPKTKPTQISVKLLNSMGIQPDFIVTRSEKPMDERRRARFALFCGVDADHVIDGVDLPSPYGAPQHYADQNFDEKILDMLGLPHKTLDLSRWNVMLTQIHAKKTTKKTVAIVGKYFATGEYQLRDSYAALMDAIDHAGWALGIDVKVKWIQAEKLEKGLPAGRQGDLSQLEGVDGIIVPIGWGPRGVEGKIKAIEYARTKKVPYLGLCYGMQLAVVEYARNVLGLDAAHTLECDANTPHPVIHMVSGQEEILKRRAYGGTMRLGRWECLVKEGTIVDHCYSMHNAYEDVQKRMVGERHRHRYEFNDAYEAQFEKGGLVLAGRSAVEHLVEIIELPKSVHPFFVGTQYHPEYRSRPLAPHPIFLEYISSL</sequence>
<dbReference type="InterPro" id="IPR017456">
    <property type="entry name" value="CTP_synthase_N"/>
</dbReference>
<dbReference type="NCBIfam" id="TIGR00337">
    <property type="entry name" value="PyrG"/>
    <property type="match status" value="1"/>
</dbReference>
<comment type="catalytic activity">
    <reaction evidence="9">
        <text>UTP + L-glutamine + ATP + H2O = CTP + L-glutamate + ADP + phosphate + 2 H(+)</text>
        <dbReference type="Rhea" id="RHEA:26426"/>
        <dbReference type="ChEBI" id="CHEBI:15377"/>
        <dbReference type="ChEBI" id="CHEBI:15378"/>
        <dbReference type="ChEBI" id="CHEBI:29985"/>
        <dbReference type="ChEBI" id="CHEBI:30616"/>
        <dbReference type="ChEBI" id="CHEBI:37563"/>
        <dbReference type="ChEBI" id="CHEBI:43474"/>
        <dbReference type="ChEBI" id="CHEBI:46398"/>
        <dbReference type="ChEBI" id="CHEBI:58359"/>
        <dbReference type="ChEBI" id="CHEBI:456216"/>
        <dbReference type="EC" id="6.3.4.2"/>
    </reaction>
</comment>
<reference evidence="12 13" key="1">
    <citation type="journal article" date="2016" name="Nat. Commun.">
        <title>Thousands of microbial genomes shed light on interconnected biogeochemical processes in an aquifer system.</title>
        <authorList>
            <person name="Anantharaman K."/>
            <person name="Brown C.T."/>
            <person name="Hug L.A."/>
            <person name="Sharon I."/>
            <person name="Castelle C.J."/>
            <person name="Probst A.J."/>
            <person name="Thomas B.C."/>
            <person name="Singh A."/>
            <person name="Wilkins M.J."/>
            <person name="Karaoz U."/>
            <person name="Brodie E.L."/>
            <person name="Williams K.H."/>
            <person name="Hubbard S.S."/>
            <person name="Banfield J.F."/>
        </authorList>
    </citation>
    <scope>NUCLEOTIDE SEQUENCE [LARGE SCALE GENOMIC DNA]</scope>
</reference>
<evidence type="ECO:0000256" key="7">
    <source>
        <dbReference type="ARBA" id="ARBA00022962"/>
    </source>
</evidence>
<keyword evidence="5" id="KW-0547">Nucleotide-binding</keyword>
<dbReference type="CDD" id="cd01746">
    <property type="entry name" value="GATase1_CTP_Synthase"/>
    <property type="match status" value="1"/>
</dbReference>
<evidence type="ECO:0000313" key="13">
    <source>
        <dbReference type="Proteomes" id="UP000176450"/>
    </source>
</evidence>
<keyword evidence="7" id="KW-0315">Glutamine amidotransferase</keyword>
<evidence type="ECO:0000256" key="5">
    <source>
        <dbReference type="ARBA" id="ARBA00022741"/>
    </source>
</evidence>
<dbReference type="PANTHER" id="PTHR11550:SF0">
    <property type="entry name" value="CTP SYNTHASE-RELATED"/>
    <property type="match status" value="1"/>
</dbReference>
<evidence type="ECO:0000256" key="9">
    <source>
        <dbReference type="ARBA" id="ARBA00047781"/>
    </source>
</evidence>
<dbReference type="EMBL" id="MFJX01000020">
    <property type="protein sequence ID" value="OGG31238.1"/>
    <property type="molecule type" value="Genomic_DNA"/>
</dbReference>
<evidence type="ECO:0000256" key="1">
    <source>
        <dbReference type="ARBA" id="ARBA00005171"/>
    </source>
</evidence>
<dbReference type="Pfam" id="PF00117">
    <property type="entry name" value="GATase"/>
    <property type="match status" value="1"/>
</dbReference>
<keyword evidence="8" id="KW-0665">Pyrimidine biosynthesis</keyword>
<comment type="similarity">
    <text evidence="2">Belongs to the CTP synthase family.</text>
</comment>
<evidence type="ECO:0000259" key="11">
    <source>
        <dbReference type="Pfam" id="PF06418"/>
    </source>
</evidence>
<dbReference type="GO" id="GO:0005524">
    <property type="term" value="F:ATP binding"/>
    <property type="evidence" value="ECO:0007669"/>
    <property type="project" value="UniProtKB-KW"/>
</dbReference>
<protein>
    <recommendedName>
        <fullName evidence="3">CTP synthase (glutamine hydrolyzing)</fullName>
        <ecNumber evidence="3">6.3.4.2</ecNumber>
    </recommendedName>
</protein>
<comment type="caution">
    <text evidence="12">The sequence shown here is derived from an EMBL/GenBank/DDBJ whole genome shotgun (WGS) entry which is preliminary data.</text>
</comment>
<dbReference type="Gene3D" id="3.40.50.300">
    <property type="entry name" value="P-loop containing nucleotide triphosphate hydrolases"/>
    <property type="match status" value="1"/>
</dbReference>
<dbReference type="InterPro" id="IPR004468">
    <property type="entry name" value="CTP_synthase"/>
</dbReference>
<dbReference type="PROSITE" id="PS51273">
    <property type="entry name" value="GATASE_TYPE_1"/>
    <property type="match status" value="1"/>
</dbReference>
<evidence type="ECO:0000256" key="6">
    <source>
        <dbReference type="ARBA" id="ARBA00022840"/>
    </source>
</evidence>
<dbReference type="SUPFAM" id="SSF52317">
    <property type="entry name" value="Class I glutamine amidotransferase-like"/>
    <property type="match status" value="1"/>
</dbReference>
<dbReference type="InterPro" id="IPR029062">
    <property type="entry name" value="Class_I_gatase-like"/>
</dbReference>
<dbReference type="PANTHER" id="PTHR11550">
    <property type="entry name" value="CTP SYNTHASE"/>
    <property type="match status" value="1"/>
</dbReference>
<name>A0A1F6B2U9_9BACT</name>
<proteinExistence type="inferred from homology"/>
<feature type="domain" description="CTP synthase N-terminal" evidence="11">
    <location>
        <begin position="4"/>
        <end position="267"/>
    </location>
</feature>
<comment type="pathway">
    <text evidence="1">Pyrimidine metabolism; CTP biosynthesis via de novo pathway; CTP from UDP: step 2/2.</text>
</comment>
<dbReference type="UniPathway" id="UPA00159">
    <property type="reaction ID" value="UER00277"/>
</dbReference>
<dbReference type="AlphaFoldDB" id="A0A1F6B2U9"/>
<dbReference type="Pfam" id="PF06418">
    <property type="entry name" value="CTP_synth_N"/>
    <property type="match status" value="1"/>
</dbReference>
<dbReference type="Gene3D" id="3.40.50.880">
    <property type="match status" value="1"/>
</dbReference>
<dbReference type="EC" id="6.3.4.2" evidence="3"/>
<evidence type="ECO:0000256" key="8">
    <source>
        <dbReference type="ARBA" id="ARBA00022975"/>
    </source>
</evidence>
<dbReference type="GO" id="GO:0019856">
    <property type="term" value="P:pyrimidine nucleobase biosynthetic process"/>
    <property type="evidence" value="ECO:0007669"/>
    <property type="project" value="TreeGrafter"/>
</dbReference>
<evidence type="ECO:0000256" key="4">
    <source>
        <dbReference type="ARBA" id="ARBA00022598"/>
    </source>
</evidence>
<dbReference type="GO" id="GO:0003883">
    <property type="term" value="F:CTP synthase activity"/>
    <property type="evidence" value="ECO:0007669"/>
    <property type="project" value="UniProtKB-EC"/>
</dbReference>
<dbReference type="InterPro" id="IPR027417">
    <property type="entry name" value="P-loop_NTPase"/>
</dbReference>
<keyword evidence="6" id="KW-0067">ATP-binding</keyword>
<evidence type="ECO:0000256" key="2">
    <source>
        <dbReference type="ARBA" id="ARBA00007533"/>
    </source>
</evidence>
<dbReference type="InterPro" id="IPR033828">
    <property type="entry name" value="GATase1_CTP_Synthase"/>
</dbReference>
<evidence type="ECO:0000259" key="10">
    <source>
        <dbReference type="Pfam" id="PF00117"/>
    </source>
</evidence>
<evidence type="ECO:0000256" key="3">
    <source>
        <dbReference type="ARBA" id="ARBA00012291"/>
    </source>
</evidence>
<dbReference type="InterPro" id="IPR017926">
    <property type="entry name" value="GATASE"/>
</dbReference>
<keyword evidence="4" id="KW-0436">Ligase</keyword>
<organism evidence="12 13">
    <name type="scientific">Candidatus Gottesmanbacteria bacterium RIFCSPLOWO2_01_FULL_46_9</name>
    <dbReference type="NCBI Taxonomy" id="1798394"/>
    <lineage>
        <taxon>Bacteria</taxon>
        <taxon>Candidatus Gottesmaniibacteriota</taxon>
    </lineage>
</organism>
<gene>
    <name evidence="12" type="ORF">A3A63_00275</name>
</gene>
<evidence type="ECO:0000313" key="12">
    <source>
        <dbReference type="EMBL" id="OGG31238.1"/>
    </source>
</evidence>
<dbReference type="Proteomes" id="UP000176450">
    <property type="component" value="Unassembled WGS sequence"/>
</dbReference>